<dbReference type="AlphaFoldDB" id="A0A151A7S1"/>
<comment type="cofactor">
    <cofactor evidence="1">
        <name>Mg(2+)</name>
        <dbReference type="ChEBI" id="CHEBI:18420"/>
    </cofactor>
</comment>
<dbReference type="Pfam" id="PF00293">
    <property type="entry name" value="NUDIX"/>
    <property type="match status" value="1"/>
</dbReference>
<dbReference type="SUPFAM" id="SSF55811">
    <property type="entry name" value="Nudix"/>
    <property type="match status" value="1"/>
</dbReference>
<protein>
    <submittedName>
        <fullName evidence="6">DNA mismatch repair protein MutT</fullName>
    </submittedName>
</protein>
<evidence type="ECO:0000313" key="7">
    <source>
        <dbReference type="Proteomes" id="UP000075418"/>
    </source>
</evidence>
<proteinExistence type="inferred from homology"/>
<sequence>MITCVCLVVEKDNALLLVQARDRAKYYFPGGKIEEDETFEQALIREIDEELNVSLNPDKLSYINTIIGEAYPQKNTLTKLICYKTTDDIDWESIHSCSEITDIKWIAKSETEYIAPAVLTWIEQVAKA</sequence>
<dbReference type="EMBL" id="LUGM01000002">
    <property type="protein sequence ID" value="KYH14112.1"/>
    <property type="molecule type" value="Genomic_DNA"/>
</dbReference>
<evidence type="ECO:0000256" key="2">
    <source>
        <dbReference type="ARBA" id="ARBA00022801"/>
    </source>
</evidence>
<dbReference type="Gene3D" id="3.90.79.10">
    <property type="entry name" value="Nucleoside Triphosphate Pyrophosphohydrolase"/>
    <property type="match status" value="1"/>
</dbReference>
<dbReference type="PROSITE" id="PS00893">
    <property type="entry name" value="NUDIX_BOX"/>
    <property type="match status" value="1"/>
</dbReference>
<reference evidence="6 7" key="1">
    <citation type="submission" date="2016-02" db="EMBL/GenBank/DDBJ databases">
        <title>Draft genome sequence of hydrocarbon degrading Staphylococcus saprophyticus Strain CNV2, isolated from crude-oil contaminated soil from Noonmati Oil Refinery, Guwahati, Assam, India.</title>
        <authorList>
            <person name="Mukherjee A."/>
            <person name="Chettri B."/>
            <person name="Langpoklakpam J."/>
            <person name="Singh A.K."/>
            <person name="Chattopadhyay D.J."/>
        </authorList>
    </citation>
    <scope>NUCLEOTIDE SEQUENCE [LARGE SCALE GENOMIC DNA]</scope>
    <source>
        <strain evidence="6 7">CNV2</strain>
    </source>
</reference>
<evidence type="ECO:0000256" key="1">
    <source>
        <dbReference type="ARBA" id="ARBA00001946"/>
    </source>
</evidence>
<dbReference type="CDD" id="cd04690">
    <property type="entry name" value="NUDIX_Hydrolase"/>
    <property type="match status" value="1"/>
</dbReference>
<feature type="domain" description="Nudix hydrolase" evidence="4">
    <location>
        <begin position="1"/>
        <end position="128"/>
    </location>
</feature>
<dbReference type="InterPro" id="IPR000086">
    <property type="entry name" value="NUDIX_hydrolase_dom"/>
</dbReference>
<evidence type="ECO:0000256" key="3">
    <source>
        <dbReference type="RuleBase" id="RU003476"/>
    </source>
</evidence>
<comment type="similarity">
    <text evidence="3">Belongs to the Nudix hydrolase family.</text>
</comment>
<dbReference type="InterPro" id="IPR015797">
    <property type="entry name" value="NUDIX_hydrolase-like_dom_sf"/>
</dbReference>
<dbReference type="PRINTS" id="PR00502">
    <property type="entry name" value="NUDIXFAMILY"/>
</dbReference>
<dbReference type="Proteomes" id="UP000075418">
    <property type="component" value="Unassembled WGS sequence"/>
</dbReference>
<dbReference type="RefSeq" id="WP_061853416.1">
    <property type="nucleotide sequence ID" value="NZ_LUGM01000001.1"/>
</dbReference>
<dbReference type="PANTHER" id="PTHR43046:SF14">
    <property type="entry name" value="MUTT_NUDIX FAMILY PROTEIN"/>
    <property type="match status" value="1"/>
</dbReference>
<dbReference type="InterPro" id="IPR020084">
    <property type="entry name" value="NUDIX_hydrolase_CS"/>
</dbReference>
<gene>
    <name evidence="5" type="ORF">A0131_04790</name>
    <name evidence="6" type="ORF">A0131_11380</name>
</gene>
<dbReference type="PANTHER" id="PTHR43046">
    <property type="entry name" value="GDP-MANNOSE MANNOSYL HYDROLASE"/>
    <property type="match status" value="1"/>
</dbReference>
<comment type="caution">
    <text evidence="6">The sequence shown here is derived from an EMBL/GenBank/DDBJ whole genome shotgun (WGS) entry which is preliminary data.</text>
</comment>
<evidence type="ECO:0000259" key="4">
    <source>
        <dbReference type="PROSITE" id="PS51462"/>
    </source>
</evidence>
<keyword evidence="2 3" id="KW-0378">Hydrolase</keyword>
<evidence type="ECO:0000313" key="5">
    <source>
        <dbReference type="EMBL" id="KYH14112.1"/>
    </source>
</evidence>
<dbReference type="InterPro" id="IPR020476">
    <property type="entry name" value="Nudix_hydrolase"/>
</dbReference>
<name>A0A151A7S1_9STAP</name>
<dbReference type="PROSITE" id="PS51462">
    <property type="entry name" value="NUDIX"/>
    <property type="match status" value="1"/>
</dbReference>
<evidence type="ECO:0000313" key="6">
    <source>
        <dbReference type="EMBL" id="KYH15665.1"/>
    </source>
</evidence>
<dbReference type="GO" id="GO:0016787">
    <property type="term" value="F:hydrolase activity"/>
    <property type="evidence" value="ECO:0007669"/>
    <property type="project" value="UniProtKB-KW"/>
</dbReference>
<dbReference type="EMBL" id="LUGM01000001">
    <property type="protein sequence ID" value="KYH15665.1"/>
    <property type="molecule type" value="Genomic_DNA"/>
</dbReference>
<organism evidence="6 7">
    <name type="scientific">Staphylococcus kloosii</name>
    <dbReference type="NCBI Taxonomy" id="29384"/>
    <lineage>
        <taxon>Bacteria</taxon>
        <taxon>Bacillati</taxon>
        <taxon>Bacillota</taxon>
        <taxon>Bacilli</taxon>
        <taxon>Bacillales</taxon>
        <taxon>Staphylococcaceae</taxon>
        <taxon>Staphylococcus</taxon>
    </lineage>
</organism>
<accession>A0A151A7S1</accession>